<evidence type="ECO:0000256" key="1">
    <source>
        <dbReference type="ARBA" id="ARBA00004141"/>
    </source>
</evidence>
<protein>
    <recommendedName>
        <fullName evidence="8">Rhodopsin domain-containing protein</fullName>
    </recommendedName>
</protein>
<evidence type="ECO:0000256" key="3">
    <source>
        <dbReference type="ARBA" id="ARBA00022989"/>
    </source>
</evidence>
<dbReference type="InterPro" id="IPR052337">
    <property type="entry name" value="SAT4-like"/>
</dbReference>
<comment type="caution">
    <text evidence="9">The sequence shown here is derived from an EMBL/GenBank/DDBJ whole genome shotgun (WGS) entry which is preliminary data.</text>
</comment>
<evidence type="ECO:0000313" key="10">
    <source>
        <dbReference type="Proteomes" id="UP001521116"/>
    </source>
</evidence>
<dbReference type="PANTHER" id="PTHR33048">
    <property type="entry name" value="PTH11-LIKE INTEGRAL MEMBRANE PROTEIN (AFU_ORTHOLOGUE AFUA_5G11245)"/>
    <property type="match status" value="1"/>
</dbReference>
<feature type="transmembrane region" description="Helical" evidence="7">
    <location>
        <begin position="176"/>
        <end position="200"/>
    </location>
</feature>
<feature type="transmembrane region" description="Helical" evidence="7">
    <location>
        <begin position="12"/>
        <end position="29"/>
    </location>
</feature>
<evidence type="ECO:0000256" key="2">
    <source>
        <dbReference type="ARBA" id="ARBA00022692"/>
    </source>
</evidence>
<evidence type="ECO:0000313" key="9">
    <source>
        <dbReference type="EMBL" id="KAL1632806.1"/>
    </source>
</evidence>
<evidence type="ECO:0000256" key="4">
    <source>
        <dbReference type="ARBA" id="ARBA00023136"/>
    </source>
</evidence>
<feature type="transmembrane region" description="Helical" evidence="7">
    <location>
        <begin position="129"/>
        <end position="155"/>
    </location>
</feature>
<feature type="domain" description="Rhodopsin" evidence="8">
    <location>
        <begin position="25"/>
        <end position="267"/>
    </location>
</feature>
<evidence type="ECO:0000256" key="5">
    <source>
        <dbReference type="ARBA" id="ARBA00038359"/>
    </source>
</evidence>
<feature type="region of interest" description="Disordered" evidence="6">
    <location>
        <begin position="284"/>
        <end position="321"/>
    </location>
</feature>
<evidence type="ECO:0000259" key="8">
    <source>
        <dbReference type="Pfam" id="PF20684"/>
    </source>
</evidence>
<feature type="transmembrane region" description="Helical" evidence="7">
    <location>
        <begin position="94"/>
        <end position="117"/>
    </location>
</feature>
<evidence type="ECO:0000256" key="6">
    <source>
        <dbReference type="SAM" id="MobiDB-lite"/>
    </source>
</evidence>
<feature type="transmembrane region" description="Helical" evidence="7">
    <location>
        <begin position="212"/>
        <end position="236"/>
    </location>
</feature>
<sequence length="427" mass="46097">MVTALDAAIIETWALYGFGTLTIAMRIYCRWRMVGIQNFKPDDFLVVPAWMAYTTMTIAAHIVGGTGDTSHLSMEQRLAMTPEERETRALGSKWFMVGWYTYIALIWTLKMNMLFLYQRVVVGLPVARFIKPAMCFVVVTGVSILILFGTACRPFRKIWQVLPDPGKHCMPQSQTFLITVLTLNLSTDLLIISIPAPVIIPLRTTVWRKLGLSVLFGAGVFIMTAAVLRVVFVLALQSGETAAIWSCREDAVAVFVGQATMIRPAFTREFWRRRAGTLSYPSGGAGGVSADAKRPSSGDGGFELADGTVGGSGRRKGHRGLARRDPYAVSTVLGTFREGETESMERIVGGGEELGGKGKDGDGDGLWDQKGCGGGPGGLPLVIEVSTNVEVGAERGGTGRPGELAESGNEDGWCNRHGYGQGYAGRA</sequence>
<dbReference type="Proteomes" id="UP001521116">
    <property type="component" value="Unassembled WGS sequence"/>
</dbReference>
<keyword evidence="4 7" id="KW-0472">Membrane</keyword>
<keyword evidence="10" id="KW-1185">Reference proteome</keyword>
<keyword evidence="2 7" id="KW-0812">Transmembrane</keyword>
<feature type="region of interest" description="Disordered" evidence="6">
    <location>
        <begin position="392"/>
        <end position="417"/>
    </location>
</feature>
<organism evidence="9 10">
    <name type="scientific">Neofusicoccum ribis</name>
    <dbReference type="NCBI Taxonomy" id="45134"/>
    <lineage>
        <taxon>Eukaryota</taxon>
        <taxon>Fungi</taxon>
        <taxon>Dikarya</taxon>
        <taxon>Ascomycota</taxon>
        <taxon>Pezizomycotina</taxon>
        <taxon>Dothideomycetes</taxon>
        <taxon>Dothideomycetes incertae sedis</taxon>
        <taxon>Botryosphaeriales</taxon>
        <taxon>Botryosphaeriaceae</taxon>
        <taxon>Neofusicoccum</taxon>
    </lineage>
</organism>
<proteinExistence type="inferred from homology"/>
<name>A0ABR3T156_9PEZI</name>
<evidence type="ECO:0000256" key="7">
    <source>
        <dbReference type="SAM" id="Phobius"/>
    </source>
</evidence>
<comment type="subcellular location">
    <subcellularLocation>
        <location evidence="1">Membrane</location>
        <topology evidence="1">Multi-pass membrane protein</topology>
    </subcellularLocation>
</comment>
<dbReference type="EMBL" id="JAJVDC020000026">
    <property type="protein sequence ID" value="KAL1632806.1"/>
    <property type="molecule type" value="Genomic_DNA"/>
</dbReference>
<accession>A0ABR3T156</accession>
<keyword evidence="3 7" id="KW-1133">Transmembrane helix</keyword>
<dbReference type="InterPro" id="IPR049326">
    <property type="entry name" value="Rhodopsin_dom_fungi"/>
</dbReference>
<comment type="similarity">
    <text evidence="5">Belongs to the SAT4 family.</text>
</comment>
<dbReference type="Pfam" id="PF20684">
    <property type="entry name" value="Fung_rhodopsin"/>
    <property type="match status" value="1"/>
</dbReference>
<gene>
    <name evidence="9" type="ORF">SLS56_003296</name>
</gene>
<dbReference type="PANTHER" id="PTHR33048:SF2">
    <property type="entry name" value="SRPK"/>
    <property type="match status" value="1"/>
</dbReference>
<reference evidence="9 10" key="1">
    <citation type="submission" date="2024-02" db="EMBL/GenBank/DDBJ databases">
        <title>De novo assembly and annotation of 12 fungi associated with fruit tree decline syndrome in Ontario, Canada.</title>
        <authorList>
            <person name="Sulman M."/>
            <person name="Ellouze W."/>
            <person name="Ilyukhin E."/>
        </authorList>
    </citation>
    <scope>NUCLEOTIDE SEQUENCE [LARGE SCALE GENOMIC DNA]</scope>
    <source>
        <strain evidence="9 10">M1-105</strain>
    </source>
</reference>